<dbReference type="Proteomes" id="UP000231586">
    <property type="component" value="Unassembled WGS sequence"/>
</dbReference>
<dbReference type="SUPFAM" id="SSF52540">
    <property type="entry name" value="P-loop containing nucleoside triphosphate hydrolases"/>
    <property type="match status" value="2"/>
</dbReference>
<accession>A0A2M8W1R3</accession>
<dbReference type="GO" id="GO:0005524">
    <property type="term" value="F:ATP binding"/>
    <property type="evidence" value="ECO:0007669"/>
    <property type="project" value="UniProtKB-KW"/>
</dbReference>
<dbReference type="FunFam" id="3.40.50.300:FF:001320">
    <property type="entry name" value="Heme ABC transporter ATP-binding protein"/>
    <property type="match status" value="1"/>
</dbReference>
<dbReference type="InterPro" id="IPR027417">
    <property type="entry name" value="P-loop_NTPase"/>
</dbReference>
<dbReference type="RefSeq" id="WP_100351250.1">
    <property type="nucleotide sequence ID" value="NZ_PGTZ01000013.1"/>
</dbReference>
<organism evidence="5 6">
    <name type="scientific">Luteimicrobium subarcticum</name>
    <dbReference type="NCBI Taxonomy" id="620910"/>
    <lineage>
        <taxon>Bacteria</taxon>
        <taxon>Bacillati</taxon>
        <taxon>Actinomycetota</taxon>
        <taxon>Actinomycetes</taxon>
        <taxon>Micrococcales</taxon>
        <taxon>Luteimicrobium</taxon>
    </lineage>
</organism>
<dbReference type="GO" id="GO:0016887">
    <property type="term" value="F:ATP hydrolysis activity"/>
    <property type="evidence" value="ECO:0007669"/>
    <property type="project" value="InterPro"/>
</dbReference>
<evidence type="ECO:0000256" key="3">
    <source>
        <dbReference type="ARBA" id="ARBA00022840"/>
    </source>
</evidence>
<comment type="caution">
    <text evidence="5">The sequence shown here is derived from an EMBL/GenBank/DDBJ whole genome shotgun (WGS) entry which is preliminary data.</text>
</comment>
<dbReference type="InterPro" id="IPR003439">
    <property type="entry name" value="ABC_transporter-like_ATP-bd"/>
</dbReference>
<dbReference type="Pfam" id="PF00005">
    <property type="entry name" value="ABC_tran"/>
    <property type="match status" value="2"/>
</dbReference>
<dbReference type="EMBL" id="PGTZ01000013">
    <property type="protein sequence ID" value="PJI84873.1"/>
    <property type="molecule type" value="Genomic_DNA"/>
</dbReference>
<keyword evidence="6" id="KW-1185">Reference proteome</keyword>
<feature type="domain" description="ABC transporter" evidence="4">
    <location>
        <begin position="335"/>
        <end position="556"/>
    </location>
</feature>
<dbReference type="InterPro" id="IPR050611">
    <property type="entry name" value="ABCF"/>
</dbReference>
<dbReference type="InterPro" id="IPR003593">
    <property type="entry name" value="AAA+_ATPase"/>
</dbReference>
<evidence type="ECO:0000313" key="5">
    <source>
        <dbReference type="EMBL" id="PJI84873.1"/>
    </source>
</evidence>
<dbReference type="AlphaFoldDB" id="A0A2M8W1R3"/>
<evidence type="ECO:0000259" key="4">
    <source>
        <dbReference type="PROSITE" id="PS50893"/>
    </source>
</evidence>
<sequence>MPATPARPSSTPAPTSSSVVLNHVTFAWPDGDVVLDDVTVAFGPGRTGLVGRNGAGKSTLLRLVAGELTPTSGAVTTHGDVAWVPQDLVVRDTGATVADLLGVGTRLRAFRAIESGEPDPARLAAHFEALADDWEVEQHAADAARACGLTAADLDRPAATLSGGETILAAVRAARDARASVTLLDEPTNNLDRRARERLHVMLDSWPGTLLVVSHDRELLDLLDRTAEVRTGAVDVFGGTFTQYEEHLAVEQDAAARAVRTAEQRLRAEKRDRIETETRLARSAKAGRKAAESMPKILANARKSAAEGTAGKRRGLADDRVDAARDAVDQAEGRVRDDDRVHVDLPGTAVPAGRRLVEVDPDRTVDGRGLVLQGPERVALVGDNGAGKSTLLDALLAGTGGRVLTDRVGYLHQRLVLGDERGGPAGEARTVLDVVRAAAPDVPPGQVRDRLARFLLRGRTVERPVGSLSGAERFRVALACQLLREPHLLVLDEPTNNLDLGTVDQLVDALAGYRGGLLVVSHDERFLERIGAGYDGTRPGRRWLVERGCGVREVTVLSA</sequence>
<name>A0A2M8W1R3_9MICO</name>
<dbReference type="OrthoDB" id="3239744at2"/>
<keyword evidence="1" id="KW-0677">Repeat</keyword>
<dbReference type="SMART" id="SM00382">
    <property type="entry name" value="AAA"/>
    <property type="match status" value="2"/>
</dbReference>
<dbReference type="PANTHER" id="PTHR19211">
    <property type="entry name" value="ATP-BINDING TRANSPORT PROTEIN-RELATED"/>
    <property type="match status" value="1"/>
</dbReference>
<gene>
    <name evidence="5" type="ORF">CLV34_3118</name>
</gene>
<evidence type="ECO:0000256" key="1">
    <source>
        <dbReference type="ARBA" id="ARBA00022737"/>
    </source>
</evidence>
<reference evidence="5 6" key="1">
    <citation type="submission" date="2017-11" db="EMBL/GenBank/DDBJ databases">
        <title>Genomic Encyclopedia of Archaeal and Bacterial Type Strains, Phase II (KMG-II): From Individual Species to Whole Genera.</title>
        <authorList>
            <person name="Goeker M."/>
        </authorList>
    </citation>
    <scope>NUCLEOTIDE SEQUENCE [LARGE SCALE GENOMIC DNA]</scope>
    <source>
        <strain evidence="5 6">DSM 22413</strain>
    </source>
</reference>
<protein>
    <submittedName>
        <fullName evidence="5">ATPase subunit of ABC transporter with duplicated ATPase domains</fullName>
    </submittedName>
</protein>
<dbReference type="PANTHER" id="PTHR19211:SF6">
    <property type="entry name" value="BLL7188 PROTEIN"/>
    <property type="match status" value="1"/>
</dbReference>
<keyword evidence="3" id="KW-0067">ATP-binding</keyword>
<dbReference type="PROSITE" id="PS50893">
    <property type="entry name" value="ABC_TRANSPORTER_2"/>
    <property type="match status" value="2"/>
</dbReference>
<feature type="domain" description="ABC transporter" evidence="4">
    <location>
        <begin position="19"/>
        <end position="256"/>
    </location>
</feature>
<evidence type="ECO:0000313" key="6">
    <source>
        <dbReference type="Proteomes" id="UP000231586"/>
    </source>
</evidence>
<keyword evidence="2" id="KW-0547">Nucleotide-binding</keyword>
<dbReference type="Gene3D" id="3.40.50.300">
    <property type="entry name" value="P-loop containing nucleotide triphosphate hydrolases"/>
    <property type="match status" value="2"/>
</dbReference>
<evidence type="ECO:0000256" key="2">
    <source>
        <dbReference type="ARBA" id="ARBA00022741"/>
    </source>
</evidence>
<proteinExistence type="predicted"/>